<feature type="region of interest" description="Disordered" evidence="2">
    <location>
        <begin position="573"/>
        <end position="595"/>
    </location>
</feature>
<protein>
    <submittedName>
        <fullName evidence="4">Uncharacterized protein</fullName>
    </submittedName>
</protein>
<keyword evidence="1" id="KW-0175">Coiled coil</keyword>
<feature type="coiled-coil region" evidence="1">
    <location>
        <begin position="444"/>
        <end position="509"/>
    </location>
</feature>
<feature type="compositionally biased region" description="Polar residues" evidence="2">
    <location>
        <begin position="124"/>
        <end position="142"/>
    </location>
</feature>
<reference evidence="4" key="1">
    <citation type="submission" date="2020-07" db="EMBL/GenBank/DDBJ databases">
        <title>Draft Genome Sequence of a Deep-Sea Yeast, Naganishia (Cryptococcus) liquefaciens strain N6.</title>
        <authorList>
            <person name="Han Y.W."/>
            <person name="Kajitani R."/>
            <person name="Morimoto H."/>
            <person name="Parhat M."/>
            <person name="Tsubouchi H."/>
            <person name="Bakenova O."/>
            <person name="Ogata M."/>
            <person name="Argunhan B."/>
            <person name="Aoki R."/>
            <person name="Kajiwara S."/>
            <person name="Itoh T."/>
            <person name="Iwasaki H."/>
        </authorList>
    </citation>
    <scope>NUCLEOTIDE SEQUENCE</scope>
    <source>
        <strain evidence="4">N6</strain>
    </source>
</reference>
<feature type="compositionally biased region" description="Polar residues" evidence="2">
    <location>
        <begin position="307"/>
        <end position="316"/>
    </location>
</feature>
<feature type="region of interest" description="Disordered" evidence="2">
    <location>
        <begin position="610"/>
        <end position="643"/>
    </location>
</feature>
<sequence length="801" mass="86440">MSALQDLYALIPAEGYILGHALPAVFAQYEAQRDAELLSVTERDALDRFGRENAKVRVDAELLVVLMGQLLGAGEVGEEGVEESGRVVKGKGHQLTLADADTSLLEDIQPPFTPTNPSRDKPASTDSQTTSHHTRTPSTGGKQINAPASGIPRRRVQTAEAPPSSFSPGRGSGTRGSDPAASPQQAVSSSSARSASAMSNHLTGGSTSKIARPRPPRTSTSSRRSTSPGAILGNETSSRRARLSSGHSADSLPLGGAPPGSPELPALRSGADAELSMLDETSFVRGSLEGDVSVDEAEGGARLGRIPTTSTGSLGSSHDALQALRRENTELVKKKNELARQLQVIGAETEAQMADLQESLDGARAELATKRREEKESRTREAQLGTQICTLELEMQHLQQQLSTARESHATQQRMLQDANGEADRLRDVVLGKEEDVAGLKGVIEGYEDEKRSWQDQFDTLQATNATLQTSLQAAQEAARTLERRKAENQELQQTIKRLSHELDVLRTQQVAAGRHAREGTEAEPGSVASRGPGPRVSLGDELKSVFDAEDEGRERGMGRTVVRTVTYRTERVIHHRNKDSNDHKDDDADSEPETSFVEEIVREYTDAGVATDPEVPAGTSMTSSAIQTDETHHGTLPPYSPRSDAEIASEALAHAHPELEVTEKIDLQRHGELAVEYAEMTMAIGVRCTVLEEKLQAKQDEAMRIGGGALSKRQSSPSTRSDLSLGMWLYLCAILVAVSVGGYLFGSSQNYSRQLDILRNVLRDYTIPYSHLLLQEFAPRTSSMLMLGGGSKHLSGRSPI</sequence>
<feature type="region of interest" description="Disordered" evidence="2">
    <location>
        <begin position="100"/>
        <end position="267"/>
    </location>
</feature>
<dbReference type="Proteomes" id="UP000620104">
    <property type="component" value="Unassembled WGS sequence"/>
</dbReference>
<feature type="region of interest" description="Disordered" evidence="2">
    <location>
        <begin position="296"/>
        <end position="318"/>
    </location>
</feature>
<evidence type="ECO:0000256" key="1">
    <source>
        <dbReference type="SAM" id="Coils"/>
    </source>
</evidence>
<dbReference type="AlphaFoldDB" id="A0A8H3U036"/>
<feature type="transmembrane region" description="Helical" evidence="3">
    <location>
        <begin position="726"/>
        <end position="746"/>
    </location>
</feature>
<keyword evidence="3" id="KW-0812">Transmembrane</keyword>
<evidence type="ECO:0000313" key="5">
    <source>
        <dbReference type="Proteomes" id="UP000620104"/>
    </source>
</evidence>
<name>A0A8H3U036_9TREE</name>
<keyword evidence="3" id="KW-1133">Transmembrane helix</keyword>
<evidence type="ECO:0000313" key="4">
    <source>
        <dbReference type="EMBL" id="GHJ90269.1"/>
    </source>
</evidence>
<feature type="compositionally biased region" description="Low complexity" evidence="2">
    <location>
        <begin position="217"/>
        <end position="228"/>
    </location>
</feature>
<dbReference type="OrthoDB" id="432685at2759"/>
<feature type="compositionally biased region" description="Low complexity" evidence="2">
    <location>
        <begin position="162"/>
        <end position="199"/>
    </location>
</feature>
<feature type="compositionally biased region" description="Basic and acidic residues" evidence="2">
    <location>
        <begin position="573"/>
        <end position="587"/>
    </location>
</feature>
<evidence type="ECO:0000256" key="3">
    <source>
        <dbReference type="SAM" id="Phobius"/>
    </source>
</evidence>
<gene>
    <name evidence="4" type="ORF">NliqN6_6671</name>
</gene>
<feature type="compositionally biased region" description="Polar residues" evidence="2">
    <location>
        <begin position="620"/>
        <end position="629"/>
    </location>
</feature>
<proteinExistence type="predicted"/>
<keyword evidence="5" id="KW-1185">Reference proteome</keyword>
<feature type="region of interest" description="Disordered" evidence="2">
    <location>
        <begin position="512"/>
        <end position="542"/>
    </location>
</feature>
<dbReference type="EMBL" id="BLZA01000057">
    <property type="protein sequence ID" value="GHJ90269.1"/>
    <property type="molecule type" value="Genomic_DNA"/>
</dbReference>
<feature type="coiled-coil region" evidence="1">
    <location>
        <begin position="321"/>
        <end position="373"/>
    </location>
</feature>
<comment type="caution">
    <text evidence="4">The sequence shown here is derived from an EMBL/GenBank/DDBJ whole genome shotgun (WGS) entry which is preliminary data.</text>
</comment>
<accession>A0A8H3U036</accession>
<organism evidence="4 5">
    <name type="scientific">Naganishia liquefaciens</name>
    <dbReference type="NCBI Taxonomy" id="104408"/>
    <lineage>
        <taxon>Eukaryota</taxon>
        <taxon>Fungi</taxon>
        <taxon>Dikarya</taxon>
        <taxon>Basidiomycota</taxon>
        <taxon>Agaricomycotina</taxon>
        <taxon>Tremellomycetes</taxon>
        <taxon>Filobasidiales</taxon>
        <taxon>Filobasidiaceae</taxon>
        <taxon>Naganishia</taxon>
    </lineage>
</organism>
<evidence type="ECO:0000256" key="2">
    <source>
        <dbReference type="SAM" id="MobiDB-lite"/>
    </source>
</evidence>
<keyword evidence="3" id="KW-0472">Membrane</keyword>
<feature type="compositionally biased region" description="Polar residues" evidence="2">
    <location>
        <begin position="200"/>
        <end position="209"/>
    </location>
</feature>